<dbReference type="RefSeq" id="WP_209512011.1">
    <property type="nucleotide sequence ID" value="NZ_JAGGKS010000006.1"/>
</dbReference>
<feature type="active site" description="Proton donor" evidence="7">
    <location>
        <position position="97"/>
    </location>
</feature>
<evidence type="ECO:0000313" key="10">
    <source>
        <dbReference type="Proteomes" id="UP001519342"/>
    </source>
</evidence>
<dbReference type="Gene3D" id="3.20.20.70">
    <property type="entry name" value="Aldolase class I"/>
    <property type="match status" value="1"/>
</dbReference>
<dbReference type="InterPro" id="IPR011060">
    <property type="entry name" value="RibuloseP-bd_barrel"/>
</dbReference>
<dbReference type="InterPro" id="IPR001754">
    <property type="entry name" value="OMPdeCOase_dom"/>
</dbReference>
<dbReference type="SUPFAM" id="SSF51366">
    <property type="entry name" value="Ribulose-phoshate binding barrel"/>
    <property type="match status" value="1"/>
</dbReference>
<dbReference type="InterPro" id="IPR013785">
    <property type="entry name" value="Aldolase_TIM"/>
</dbReference>
<keyword evidence="4 7" id="KW-0665">Pyrimidine biosynthesis</keyword>
<evidence type="ECO:0000313" key="9">
    <source>
        <dbReference type="EMBL" id="MBP1926273.1"/>
    </source>
</evidence>
<dbReference type="CDD" id="cd04725">
    <property type="entry name" value="OMP_decarboxylase_like"/>
    <property type="match status" value="1"/>
</dbReference>
<dbReference type="Pfam" id="PF00215">
    <property type="entry name" value="OMPdecase"/>
    <property type="match status" value="1"/>
</dbReference>
<protein>
    <recommendedName>
        <fullName evidence="7">Orotidine 5'-phosphate decarboxylase</fullName>
        <ecNumber evidence="7">4.1.1.23</ecNumber>
    </recommendedName>
    <alternativeName>
        <fullName evidence="7">OMP decarboxylase</fullName>
        <shortName evidence="7">OMPDCase</shortName>
        <shortName evidence="7">OMPdecase</shortName>
    </alternativeName>
</protein>
<keyword evidence="10" id="KW-1185">Reference proteome</keyword>
<sequence length="288" mass="32223">MIVDKLYKEVEQKGHVCVGLDTDYSYIPNIFAKNFSSKGEAIYNFNKEIIDETYDVVTCYKVQIAYYEAFGIEGLKAYSDTLKYIKQKGCISIADIKRGDIAKTAEMYAMGHFTGDFEADYITINPYMGVNDSIEPFISYVQNNNKGLFVLVRTSNKGAKDFQYIKNENCNPLYEIVGEKLEELAMKNMGNCGFSSIGAVVGCTNNEEGVSLRKKIKSMFLLIPGYGAQGGKAEDIVTYLVKGNGAVVNSSRGILLAYKKEENGENNFAKCARNEAIRMRDDIRSYID</sequence>
<dbReference type="InterPro" id="IPR011995">
    <property type="entry name" value="OMPdecase_type-2"/>
</dbReference>
<dbReference type="HAMAP" id="MF_01215">
    <property type="entry name" value="OMPdecase_type2"/>
    <property type="match status" value="1"/>
</dbReference>
<dbReference type="EC" id="4.1.1.23" evidence="7"/>
<evidence type="ECO:0000256" key="5">
    <source>
        <dbReference type="ARBA" id="ARBA00023239"/>
    </source>
</evidence>
<dbReference type="SMART" id="SM00934">
    <property type="entry name" value="OMPdecase"/>
    <property type="match status" value="1"/>
</dbReference>
<dbReference type="NCBIfam" id="TIGR02127">
    <property type="entry name" value="pyrF_sub2"/>
    <property type="match status" value="1"/>
</dbReference>
<comment type="catalytic activity">
    <reaction evidence="6 7">
        <text>orotidine 5'-phosphate + H(+) = UMP + CO2</text>
        <dbReference type="Rhea" id="RHEA:11596"/>
        <dbReference type="ChEBI" id="CHEBI:15378"/>
        <dbReference type="ChEBI" id="CHEBI:16526"/>
        <dbReference type="ChEBI" id="CHEBI:57538"/>
        <dbReference type="ChEBI" id="CHEBI:57865"/>
        <dbReference type="EC" id="4.1.1.23"/>
    </reaction>
</comment>
<dbReference type="PANTHER" id="PTHR43375">
    <property type="entry name" value="OROTIDINE 5'-PHOSPHATE DECARBOXYLASE"/>
    <property type="match status" value="1"/>
</dbReference>
<evidence type="ECO:0000256" key="6">
    <source>
        <dbReference type="ARBA" id="ARBA00049157"/>
    </source>
</evidence>
<accession>A0ABS4GEZ2</accession>
<evidence type="ECO:0000259" key="8">
    <source>
        <dbReference type="SMART" id="SM00934"/>
    </source>
</evidence>
<evidence type="ECO:0000256" key="1">
    <source>
        <dbReference type="ARBA" id="ARBA00004861"/>
    </source>
</evidence>
<dbReference type="PANTHER" id="PTHR43375:SF1">
    <property type="entry name" value="OROTIDINE 5'-PHOSPHATE DECARBOXYLASE"/>
    <property type="match status" value="1"/>
</dbReference>
<dbReference type="EMBL" id="JAGGKS010000006">
    <property type="protein sequence ID" value="MBP1926273.1"/>
    <property type="molecule type" value="Genomic_DNA"/>
</dbReference>
<feature type="domain" description="Orotidine 5'-phosphate decarboxylase" evidence="8">
    <location>
        <begin position="15"/>
        <end position="267"/>
    </location>
</feature>
<organism evidence="9 10">
    <name type="scientific">Sedimentibacter acidaminivorans</name>
    <dbReference type="NCBI Taxonomy" id="913099"/>
    <lineage>
        <taxon>Bacteria</taxon>
        <taxon>Bacillati</taxon>
        <taxon>Bacillota</taxon>
        <taxon>Tissierellia</taxon>
        <taxon>Sedimentibacter</taxon>
    </lineage>
</organism>
<dbReference type="Proteomes" id="UP001519342">
    <property type="component" value="Unassembled WGS sequence"/>
</dbReference>
<gene>
    <name evidence="7" type="primary">pyrF</name>
    <name evidence="9" type="ORF">J2Z76_002138</name>
</gene>
<keyword evidence="3 7" id="KW-0210">Decarboxylase</keyword>
<dbReference type="GO" id="GO:0004590">
    <property type="term" value="F:orotidine-5'-phosphate decarboxylase activity"/>
    <property type="evidence" value="ECO:0007669"/>
    <property type="project" value="UniProtKB-EC"/>
</dbReference>
<comment type="similarity">
    <text evidence="2 7">Belongs to the OMP decarboxylase family. Type 2 subfamily.</text>
</comment>
<keyword evidence="5 7" id="KW-0456">Lyase</keyword>
<proteinExistence type="inferred from homology"/>
<comment type="caution">
    <text evidence="9">The sequence shown here is derived from an EMBL/GenBank/DDBJ whole genome shotgun (WGS) entry which is preliminary data.</text>
</comment>
<evidence type="ECO:0000256" key="2">
    <source>
        <dbReference type="ARBA" id="ARBA00008847"/>
    </source>
</evidence>
<reference evidence="9 10" key="1">
    <citation type="submission" date="2021-03" db="EMBL/GenBank/DDBJ databases">
        <title>Genomic Encyclopedia of Type Strains, Phase IV (KMG-IV): sequencing the most valuable type-strain genomes for metagenomic binning, comparative biology and taxonomic classification.</title>
        <authorList>
            <person name="Goeker M."/>
        </authorList>
    </citation>
    <scope>NUCLEOTIDE SEQUENCE [LARGE SCALE GENOMIC DNA]</scope>
    <source>
        <strain evidence="9 10">DSM 24004</strain>
    </source>
</reference>
<name>A0ABS4GEZ2_9FIRM</name>
<evidence type="ECO:0000256" key="7">
    <source>
        <dbReference type="HAMAP-Rule" id="MF_01215"/>
    </source>
</evidence>
<evidence type="ECO:0000256" key="4">
    <source>
        <dbReference type="ARBA" id="ARBA00022975"/>
    </source>
</evidence>
<comment type="pathway">
    <text evidence="1 7">Pyrimidine metabolism; UMP biosynthesis via de novo pathway; UMP from orotate: step 2/2.</text>
</comment>
<evidence type="ECO:0000256" key="3">
    <source>
        <dbReference type="ARBA" id="ARBA00022793"/>
    </source>
</evidence>